<accession>A0A1E2V5Q0</accession>
<gene>
    <name evidence="1" type="ORF">BFW38_00910</name>
</gene>
<sequence length="89" mass="10269">MSRWSGRRALLRQERRRAKEYVAALDDLETQGFEGLGRILRIDSDDLREELLGYIGSNFRLFQGTVSILVDRIHNAIRALSSRIPLARL</sequence>
<dbReference type="AlphaFoldDB" id="A0A1E2V5Q0"/>
<dbReference type="EMBL" id="MDTQ01000001">
    <property type="protein sequence ID" value="ODC02314.1"/>
    <property type="molecule type" value="Genomic_DNA"/>
</dbReference>
<dbReference type="STRING" id="197479.BFW38_00910"/>
<evidence type="ECO:0000313" key="1">
    <source>
        <dbReference type="EMBL" id="ODC02314.1"/>
    </source>
</evidence>
<protein>
    <submittedName>
        <fullName evidence="1">Uncharacterized protein</fullName>
    </submittedName>
</protein>
<keyword evidence="2" id="KW-1185">Reference proteome</keyword>
<reference evidence="1 2" key="1">
    <citation type="submission" date="2016-08" db="EMBL/GenBank/DDBJ databases">
        <authorList>
            <person name="Seilhamer J.J."/>
        </authorList>
    </citation>
    <scope>NUCLEOTIDE SEQUENCE [LARGE SCALE GENOMIC DNA]</scope>
    <source>
        <strain evidence="1 2">PH27A</strain>
    </source>
</reference>
<proteinExistence type="predicted"/>
<evidence type="ECO:0000313" key="2">
    <source>
        <dbReference type="Proteomes" id="UP000094291"/>
    </source>
</evidence>
<comment type="caution">
    <text evidence="1">The sequence shown here is derived from an EMBL/GenBank/DDBJ whole genome shotgun (WGS) entry which is preliminary data.</text>
</comment>
<dbReference type="Proteomes" id="UP000094291">
    <property type="component" value="Unassembled WGS sequence"/>
</dbReference>
<organism evidence="1 2">
    <name type="scientific">Terasakiispira papahanaumokuakeensis</name>
    <dbReference type="NCBI Taxonomy" id="197479"/>
    <lineage>
        <taxon>Bacteria</taxon>
        <taxon>Pseudomonadati</taxon>
        <taxon>Pseudomonadota</taxon>
        <taxon>Gammaproteobacteria</taxon>
        <taxon>Oceanospirillales</taxon>
        <taxon>Terasakiispira</taxon>
    </lineage>
</organism>
<name>A0A1E2V5Q0_9GAMM</name>